<protein>
    <submittedName>
        <fullName evidence="2">Uncharacterized protein</fullName>
    </submittedName>
</protein>
<dbReference type="EMBL" id="JANPWZ010000675">
    <property type="protein sequence ID" value="KAJ3573533.1"/>
    <property type="molecule type" value="Genomic_DNA"/>
</dbReference>
<dbReference type="AlphaFoldDB" id="A0A9W8TN37"/>
<comment type="caution">
    <text evidence="2">The sequence shown here is derived from an EMBL/GenBank/DDBJ whole genome shotgun (WGS) entry which is preliminary data.</text>
</comment>
<dbReference type="Proteomes" id="UP001148614">
    <property type="component" value="Unassembled WGS sequence"/>
</dbReference>
<reference evidence="2" key="1">
    <citation type="submission" date="2022-07" db="EMBL/GenBank/DDBJ databases">
        <title>Genome Sequence of Xylaria arbuscula.</title>
        <authorList>
            <person name="Buettner E."/>
        </authorList>
    </citation>
    <scope>NUCLEOTIDE SEQUENCE</scope>
    <source>
        <strain evidence="2">VT107</strain>
    </source>
</reference>
<keyword evidence="3" id="KW-1185">Reference proteome</keyword>
<gene>
    <name evidence="2" type="ORF">NPX13_g4663</name>
</gene>
<evidence type="ECO:0000313" key="2">
    <source>
        <dbReference type="EMBL" id="KAJ3573533.1"/>
    </source>
</evidence>
<sequence length="766" mass="81407">MPVVKADLRRTIFRLPTLTGLIVCKPLILRTELRESVDVSDEGIVLPDAFNGSIRISSKNLLIYAENVIITGDLHLPGKNIGISCSSLTLGMEGVTIDVTGTSGSPTIPVASGSGSEGNTGHNGGSIWLYVEQLTPTLAAALSLKANGGSGGEGGSTTDSAPDVTVGKGGNGGRGGDAGTISYLWSSQEGRAAIKLDELFSLAWGPALSQISALISSPTSPLRSPRILLSSDILSSATLTVQRYTDYITVANTCYGSIYSLLKKSNSLSKTLTDALISFSEGLKNLLSSREGPDMIDDNLLHKTTSLNAAVVKYLKNLSSATAADDHDLEVALAAATVPWSGTPNFELRRVLLKMSSKIQTLCQAISNRVSWQCDVDPGMGGIGGTGTRSNGARGISGKSGTRSCKEIWYDGSIDDTDVLLAFAFPDQCQMLLNKANALFFQNSPQSKQEASILYNRLLRRLSFWPTISSDAASKTKLSESYDSLEGKYKVTLSWSSQIESIYSQAKSFNNQIISGNDMFGHGSLWVPRLNYSLYTKEAKGFLDMLKVVEDAYEAARAPGSPSPDIKTGQAAATSGVKKAEERINLLTNDNGPLKTSAEAIAHYTPLLKSKVKEVQDKVSQVAADIQATLNMDPSNILSALCTVAMMPSLPLILAEGATVFYDASTTVRDNTGASINKEYVISELGQAGSDLASLSLGYSTRQDQEIEADDPGGLKLLAAADNIDRLYERFKASIPVNDGLGLAQSLDEMKDIATTRNNAQAGRGI</sequence>
<accession>A0A9W8TN37</accession>
<evidence type="ECO:0000313" key="3">
    <source>
        <dbReference type="Proteomes" id="UP001148614"/>
    </source>
</evidence>
<feature type="region of interest" description="Disordered" evidence="1">
    <location>
        <begin position="149"/>
        <end position="173"/>
    </location>
</feature>
<organism evidence="2 3">
    <name type="scientific">Xylaria arbuscula</name>
    <dbReference type="NCBI Taxonomy" id="114810"/>
    <lineage>
        <taxon>Eukaryota</taxon>
        <taxon>Fungi</taxon>
        <taxon>Dikarya</taxon>
        <taxon>Ascomycota</taxon>
        <taxon>Pezizomycotina</taxon>
        <taxon>Sordariomycetes</taxon>
        <taxon>Xylariomycetidae</taxon>
        <taxon>Xylariales</taxon>
        <taxon>Xylariaceae</taxon>
        <taxon>Xylaria</taxon>
    </lineage>
</organism>
<evidence type="ECO:0000256" key="1">
    <source>
        <dbReference type="SAM" id="MobiDB-lite"/>
    </source>
</evidence>
<proteinExistence type="predicted"/>
<name>A0A9W8TN37_9PEZI</name>